<evidence type="ECO:0000259" key="6">
    <source>
        <dbReference type="PROSITE" id="PS50835"/>
    </source>
</evidence>
<evidence type="ECO:0000256" key="4">
    <source>
        <dbReference type="ARBA" id="ARBA00023319"/>
    </source>
</evidence>
<dbReference type="WBParaSite" id="TCONS_00012199.p1">
    <property type="protein sequence ID" value="TCONS_00012199.p1"/>
    <property type="gene ID" value="XLOC_007671"/>
</dbReference>
<dbReference type="InterPro" id="IPR003598">
    <property type="entry name" value="Ig_sub2"/>
</dbReference>
<keyword evidence="2" id="KW-0677">Repeat</keyword>
<dbReference type="GO" id="GO:0043025">
    <property type="term" value="C:neuronal cell body"/>
    <property type="evidence" value="ECO:0007669"/>
    <property type="project" value="TreeGrafter"/>
</dbReference>
<dbReference type="AlphaFoldDB" id="A0AAF5DGS9"/>
<dbReference type="InterPro" id="IPR013783">
    <property type="entry name" value="Ig-like_fold"/>
</dbReference>
<accession>A0AAF5DGS9</accession>
<keyword evidence="3" id="KW-1015">Disulfide bond</keyword>
<evidence type="ECO:0000313" key="7">
    <source>
        <dbReference type="Proteomes" id="UP000035681"/>
    </source>
</evidence>
<evidence type="ECO:0000256" key="3">
    <source>
        <dbReference type="ARBA" id="ARBA00023157"/>
    </source>
</evidence>
<evidence type="ECO:0000256" key="5">
    <source>
        <dbReference type="SAM" id="Coils"/>
    </source>
</evidence>
<reference evidence="8" key="1">
    <citation type="submission" date="2024-02" db="UniProtKB">
        <authorList>
            <consortium name="WormBaseParasite"/>
        </authorList>
    </citation>
    <scope>IDENTIFICATION</scope>
</reference>
<dbReference type="GO" id="GO:0007156">
    <property type="term" value="P:homophilic cell adhesion via plasma membrane adhesion molecules"/>
    <property type="evidence" value="ECO:0007669"/>
    <property type="project" value="TreeGrafter"/>
</dbReference>
<evidence type="ECO:0000313" key="8">
    <source>
        <dbReference type="WBParaSite" id="TCONS_00012199.p1"/>
    </source>
</evidence>
<dbReference type="PANTHER" id="PTHR45080">
    <property type="entry name" value="CONTACTIN 5"/>
    <property type="match status" value="1"/>
</dbReference>
<keyword evidence="7" id="KW-1185">Reference proteome</keyword>
<keyword evidence="4" id="KW-0393">Immunoglobulin domain</keyword>
<dbReference type="GO" id="GO:0005886">
    <property type="term" value="C:plasma membrane"/>
    <property type="evidence" value="ECO:0007669"/>
    <property type="project" value="TreeGrafter"/>
</dbReference>
<sequence>MSYDSNSTNRFLAIARSNPDLISSDDICTPFDSEMLGGIHENIQVEEFIGELQECYKIFVKPLADYCSEDCRKARRLLKKKKEQLGAPSGSGVNEENNLPKRIVKPGLKKLEAHSPFCTKARRRTSVVRKVIAEKNKAKALKAKEEREKRQHAALNRRQDMDVQGNKCLPIRPVDILPPPRVEPQPPIVLKKKVQSKILKTEKVKEVNGGLLERQKTNINLKKNSDPTKKATSAEKPNIVPKQVVKGFDNEKVKVKQEPTQKPIKGVLKRKSFGKTDHDKSVRFDETTTVTFDIEKLSLHDATNVIYNFDTKDIPSWALDGNLDALSAQIITGSHFSQTFRLGYKLVLICRAKGQPRPNIKWFKEGAEMQQRNNIHYYERVINENEIWSKLEIDPATMGDQGIYACVANNPLGVMAKNFKAEYTY</sequence>
<dbReference type="SMART" id="SM00408">
    <property type="entry name" value="IGc2"/>
    <property type="match status" value="1"/>
</dbReference>
<dbReference type="Pfam" id="PF07679">
    <property type="entry name" value="I-set"/>
    <property type="match status" value="1"/>
</dbReference>
<evidence type="ECO:0000256" key="2">
    <source>
        <dbReference type="ARBA" id="ARBA00022737"/>
    </source>
</evidence>
<keyword evidence="1" id="KW-0732">Signal</keyword>
<dbReference type="InterPro" id="IPR036179">
    <property type="entry name" value="Ig-like_dom_sf"/>
</dbReference>
<dbReference type="GO" id="GO:0030424">
    <property type="term" value="C:axon"/>
    <property type="evidence" value="ECO:0007669"/>
    <property type="project" value="TreeGrafter"/>
</dbReference>
<dbReference type="InterPro" id="IPR003599">
    <property type="entry name" value="Ig_sub"/>
</dbReference>
<dbReference type="InterPro" id="IPR013098">
    <property type="entry name" value="Ig_I-set"/>
</dbReference>
<evidence type="ECO:0000256" key="1">
    <source>
        <dbReference type="ARBA" id="ARBA00022729"/>
    </source>
</evidence>
<feature type="coiled-coil region" evidence="5">
    <location>
        <begin position="128"/>
        <end position="158"/>
    </location>
</feature>
<dbReference type="FunFam" id="2.60.40.10:FF:000032">
    <property type="entry name" value="palladin isoform X1"/>
    <property type="match status" value="1"/>
</dbReference>
<name>A0AAF5DGS9_STRER</name>
<dbReference type="PROSITE" id="PS50835">
    <property type="entry name" value="IG_LIKE"/>
    <property type="match status" value="1"/>
</dbReference>
<dbReference type="SUPFAM" id="SSF48726">
    <property type="entry name" value="Immunoglobulin"/>
    <property type="match status" value="1"/>
</dbReference>
<dbReference type="PANTHER" id="PTHR45080:SF8">
    <property type="entry name" value="IG-LIKE DOMAIN-CONTAINING PROTEIN"/>
    <property type="match status" value="1"/>
</dbReference>
<dbReference type="SMART" id="SM00409">
    <property type="entry name" value="IG"/>
    <property type="match status" value="1"/>
</dbReference>
<dbReference type="InterPro" id="IPR007110">
    <property type="entry name" value="Ig-like_dom"/>
</dbReference>
<dbReference type="GO" id="GO:0008046">
    <property type="term" value="F:axon guidance receptor activity"/>
    <property type="evidence" value="ECO:0007669"/>
    <property type="project" value="TreeGrafter"/>
</dbReference>
<dbReference type="Proteomes" id="UP000035681">
    <property type="component" value="Unplaced"/>
</dbReference>
<protein>
    <submittedName>
        <fullName evidence="8">Ig-like domain-containing protein</fullName>
    </submittedName>
</protein>
<dbReference type="GO" id="GO:0050808">
    <property type="term" value="P:synapse organization"/>
    <property type="evidence" value="ECO:0007669"/>
    <property type="project" value="TreeGrafter"/>
</dbReference>
<feature type="domain" description="Ig-like" evidence="6">
    <location>
        <begin position="315"/>
        <end position="424"/>
    </location>
</feature>
<proteinExistence type="predicted"/>
<dbReference type="Gene3D" id="2.60.40.10">
    <property type="entry name" value="Immunoglobulins"/>
    <property type="match status" value="1"/>
</dbReference>
<keyword evidence="5" id="KW-0175">Coiled coil</keyword>
<dbReference type="InterPro" id="IPR050958">
    <property type="entry name" value="Cell_Adh-Cytoskel_Orgn"/>
</dbReference>
<organism evidence="7 8">
    <name type="scientific">Strongyloides stercoralis</name>
    <name type="common">Threadworm</name>
    <dbReference type="NCBI Taxonomy" id="6248"/>
    <lineage>
        <taxon>Eukaryota</taxon>
        <taxon>Metazoa</taxon>
        <taxon>Ecdysozoa</taxon>
        <taxon>Nematoda</taxon>
        <taxon>Chromadorea</taxon>
        <taxon>Rhabditida</taxon>
        <taxon>Tylenchina</taxon>
        <taxon>Panagrolaimomorpha</taxon>
        <taxon>Strongyloidoidea</taxon>
        <taxon>Strongyloididae</taxon>
        <taxon>Strongyloides</taxon>
    </lineage>
</organism>